<dbReference type="Proteomes" id="UP000251314">
    <property type="component" value="Unassembled WGS sequence"/>
</dbReference>
<evidence type="ECO:0000313" key="2">
    <source>
        <dbReference type="EMBL" id="KAG2928953.1"/>
    </source>
</evidence>
<accession>A0A329S3X3</accession>
<dbReference type="OrthoDB" id="10306854at2759"/>
<gene>
    <name evidence="6" type="ORF">JG687_00014470</name>
    <name evidence="7" type="ORF">PC110_g11991</name>
    <name evidence="1" type="ORF">PC113_g5394</name>
    <name evidence="2" type="ORF">PC115_g7086</name>
    <name evidence="3" type="ORF">PC117_g10148</name>
    <name evidence="4" type="ORF">PC118_g12734</name>
    <name evidence="5" type="ORF">PC129_g11007</name>
</gene>
<reference evidence="7 8" key="1">
    <citation type="submission" date="2018-01" db="EMBL/GenBank/DDBJ databases">
        <title>Draft genome of the strawberry crown rot pathogen Phytophthora cactorum.</title>
        <authorList>
            <person name="Armitage A.D."/>
            <person name="Lysoe E."/>
            <person name="Nellist C.F."/>
            <person name="Harrison R.J."/>
            <person name="Brurberg M.B."/>
        </authorList>
    </citation>
    <scope>NUCLEOTIDE SEQUENCE [LARGE SCALE GENOMIC DNA]</scope>
    <source>
        <strain evidence="7 8">10300</strain>
    </source>
</reference>
<dbReference type="Proteomes" id="UP000697107">
    <property type="component" value="Unassembled WGS sequence"/>
</dbReference>
<reference evidence="6" key="3">
    <citation type="submission" date="2021-01" db="EMBL/GenBank/DDBJ databases">
        <title>Phytophthora aleatoria, a newly-described species from Pinus radiata is distinct from Phytophthora cactorum isolates based on comparative genomics.</title>
        <authorList>
            <person name="Mcdougal R."/>
            <person name="Panda P."/>
            <person name="Williams N."/>
            <person name="Studholme D.J."/>
        </authorList>
    </citation>
    <scope>NUCLEOTIDE SEQUENCE</scope>
    <source>
        <strain evidence="6">NZFS 3830</strain>
    </source>
</reference>
<evidence type="ECO:0000313" key="5">
    <source>
        <dbReference type="EMBL" id="KAG3218181.1"/>
    </source>
</evidence>
<dbReference type="EMBL" id="MJFZ01000312">
    <property type="protein sequence ID" value="RAW31664.1"/>
    <property type="molecule type" value="Genomic_DNA"/>
</dbReference>
<evidence type="ECO:0000313" key="8">
    <source>
        <dbReference type="Proteomes" id="UP000251314"/>
    </source>
</evidence>
<dbReference type="EMBL" id="JAENGZ010001173">
    <property type="protein sequence ID" value="KAG6950063.1"/>
    <property type="molecule type" value="Genomic_DNA"/>
</dbReference>
<dbReference type="VEuPathDB" id="FungiDB:PC110_g11991"/>
<proteinExistence type="predicted"/>
<evidence type="ECO:0000313" key="4">
    <source>
        <dbReference type="EMBL" id="KAG2977659.1"/>
    </source>
</evidence>
<dbReference type="EMBL" id="RCMI01000165">
    <property type="protein sequence ID" value="KAG2928953.1"/>
    <property type="molecule type" value="Genomic_DNA"/>
</dbReference>
<dbReference type="Proteomes" id="UP000688947">
    <property type="component" value="Unassembled WGS sequence"/>
</dbReference>
<dbReference type="Proteomes" id="UP000760860">
    <property type="component" value="Unassembled WGS sequence"/>
</dbReference>
<dbReference type="AlphaFoldDB" id="A0A329S3X3"/>
<dbReference type="Proteomes" id="UP000736787">
    <property type="component" value="Unassembled WGS sequence"/>
</dbReference>
<dbReference type="Proteomes" id="UP000774804">
    <property type="component" value="Unassembled WGS sequence"/>
</dbReference>
<evidence type="ECO:0000313" key="7">
    <source>
        <dbReference type="EMBL" id="RAW31664.1"/>
    </source>
</evidence>
<dbReference type="EMBL" id="RCMV01000378">
    <property type="protein sequence ID" value="KAG3218181.1"/>
    <property type="molecule type" value="Genomic_DNA"/>
</dbReference>
<evidence type="ECO:0000313" key="6">
    <source>
        <dbReference type="EMBL" id="KAG6950063.1"/>
    </source>
</evidence>
<dbReference type="EMBL" id="RCML01000417">
    <property type="protein sequence ID" value="KAG2977659.1"/>
    <property type="molecule type" value="Genomic_DNA"/>
</dbReference>
<evidence type="ECO:0000313" key="3">
    <source>
        <dbReference type="EMBL" id="KAG2941652.1"/>
    </source>
</evidence>
<name>A0A329S3X3_9STRA</name>
<keyword evidence="8" id="KW-1185">Reference proteome</keyword>
<dbReference type="Proteomes" id="UP000735874">
    <property type="component" value="Unassembled WGS sequence"/>
</dbReference>
<dbReference type="EMBL" id="RCMG01000103">
    <property type="protein sequence ID" value="KAG2863496.1"/>
    <property type="molecule type" value="Genomic_DNA"/>
</dbReference>
<protein>
    <submittedName>
        <fullName evidence="7">Uncharacterized protein</fullName>
    </submittedName>
</protein>
<comment type="caution">
    <text evidence="7">The sequence shown here is derived from an EMBL/GenBank/DDBJ whole genome shotgun (WGS) entry which is preliminary data.</text>
</comment>
<organism evidence="7 8">
    <name type="scientific">Phytophthora cactorum</name>
    <dbReference type="NCBI Taxonomy" id="29920"/>
    <lineage>
        <taxon>Eukaryota</taxon>
        <taxon>Sar</taxon>
        <taxon>Stramenopiles</taxon>
        <taxon>Oomycota</taxon>
        <taxon>Peronosporomycetes</taxon>
        <taxon>Peronosporales</taxon>
        <taxon>Peronosporaceae</taxon>
        <taxon>Phytophthora</taxon>
    </lineage>
</organism>
<reference evidence="1" key="2">
    <citation type="submission" date="2018-10" db="EMBL/GenBank/DDBJ databases">
        <title>Effector identification in a new, highly contiguous assembly of the strawberry crown rot pathogen Phytophthora cactorum.</title>
        <authorList>
            <person name="Armitage A.D."/>
            <person name="Nellist C.F."/>
            <person name="Bates H."/>
            <person name="Vickerstaff R.J."/>
            <person name="Harrison R.J."/>
        </authorList>
    </citation>
    <scope>NUCLEOTIDE SEQUENCE</scope>
    <source>
        <strain evidence="1">15-7</strain>
        <strain evidence="2">4032</strain>
        <strain evidence="3">4040</strain>
        <strain evidence="4">P415</strain>
        <strain evidence="5">P421</strain>
    </source>
</reference>
<dbReference type="EMBL" id="RCMK01000242">
    <property type="protein sequence ID" value="KAG2941652.1"/>
    <property type="molecule type" value="Genomic_DNA"/>
</dbReference>
<evidence type="ECO:0000313" key="1">
    <source>
        <dbReference type="EMBL" id="KAG2863496.1"/>
    </source>
</evidence>
<sequence length="90" mass="9703">MVVRVNFHVADNRNVHYREMFIRAGDAASVPVVECHRTECDGCGHGYGSGSGIGDDYGHGNEHECDGDCGSDHEAVAQSWNSDRGFGFGD</sequence>